<dbReference type="PANTHER" id="PTHR30213">
    <property type="entry name" value="INNER MEMBRANE PROTEIN YHJD"/>
    <property type="match status" value="1"/>
</dbReference>
<dbReference type="RefSeq" id="WP_204915845.1">
    <property type="nucleotide sequence ID" value="NZ_BAAAQP010000003.1"/>
</dbReference>
<proteinExistence type="predicted"/>
<evidence type="ECO:0000313" key="7">
    <source>
        <dbReference type="EMBL" id="MBM7797114.1"/>
    </source>
</evidence>
<reference evidence="7 8" key="1">
    <citation type="submission" date="2021-01" db="EMBL/GenBank/DDBJ databases">
        <title>Sequencing the genomes of 1000 actinobacteria strains.</title>
        <authorList>
            <person name="Klenk H.-P."/>
        </authorList>
    </citation>
    <scope>NUCLEOTIDE SEQUENCE [LARGE SCALE GENOMIC DNA]</scope>
    <source>
        <strain evidence="7 8">DSM 18662</strain>
    </source>
</reference>
<protein>
    <submittedName>
        <fullName evidence="7">Membrane protein</fullName>
    </submittedName>
</protein>
<dbReference type="EMBL" id="JAFBCF010000001">
    <property type="protein sequence ID" value="MBM7797114.1"/>
    <property type="molecule type" value="Genomic_DNA"/>
</dbReference>
<evidence type="ECO:0000256" key="6">
    <source>
        <dbReference type="SAM" id="Phobius"/>
    </source>
</evidence>
<feature type="transmembrane region" description="Helical" evidence="6">
    <location>
        <begin position="100"/>
        <end position="122"/>
    </location>
</feature>
<evidence type="ECO:0000256" key="3">
    <source>
        <dbReference type="ARBA" id="ARBA00022692"/>
    </source>
</evidence>
<feature type="transmembrane region" description="Helical" evidence="6">
    <location>
        <begin position="345"/>
        <end position="368"/>
    </location>
</feature>
<evidence type="ECO:0000256" key="1">
    <source>
        <dbReference type="ARBA" id="ARBA00004651"/>
    </source>
</evidence>
<evidence type="ECO:0000313" key="8">
    <source>
        <dbReference type="Proteomes" id="UP000704762"/>
    </source>
</evidence>
<dbReference type="Proteomes" id="UP000704762">
    <property type="component" value="Unassembled WGS sequence"/>
</dbReference>
<keyword evidence="5 6" id="KW-0472">Membrane</keyword>
<evidence type="ECO:0000256" key="4">
    <source>
        <dbReference type="ARBA" id="ARBA00022989"/>
    </source>
</evidence>
<feature type="transmembrane region" description="Helical" evidence="6">
    <location>
        <begin position="32"/>
        <end position="60"/>
    </location>
</feature>
<gene>
    <name evidence="7" type="ORF">JOE57_000035</name>
</gene>
<evidence type="ECO:0000256" key="5">
    <source>
        <dbReference type="ARBA" id="ARBA00023136"/>
    </source>
</evidence>
<sequence length="376" mass="39649">MIDWLKALKDKPAIAHLLRAGQRFAGRMGDQFGAAITYFSVLAMVPIIMFAFSVTGFILVELRPELLDALEKQLSNALGGSGQGANAKIMSVIDNALRNYAAIGIIGLLSAMYSGAGWAGNLKNAVRAQWRQDFDLQVKKENVIVSTLKNLGILLGLLLAVAITFGLASVSTSLTDNILGWLGMTGVPWLALVLRLVPIAVSLGAGWLLFMYLYLVLPETRAPWPAVRRGSLLGAVGLIALQYLASFLIGRFTTDPAAGLFGPVIVLMLFFNLFARLILFVAAWISTAEPAGGRAGGPVAEATTAAQGAAAARARSAVEAKAATPVLVPRQVAVRSVRVGMGAGYVAGAATGVGLGAMIAAFFARVAARRRERNRD</sequence>
<comment type="subcellular location">
    <subcellularLocation>
        <location evidence="1">Cell membrane</location>
        <topology evidence="1">Multi-pass membrane protein</topology>
    </subcellularLocation>
</comment>
<dbReference type="PANTHER" id="PTHR30213:SF1">
    <property type="entry name" value="INNER MEMBRANE PROTEIN YHJD"/>
    <property type="match status" value="1"/>
</dbReference>
<dbReference type="Pfam" id="PF03631">
    <property type="entry name" value="Virul_fac_BrkB"/>
    <property type="match status" value="1"/>
</dbReference>
<accession>A0ABS2RDP3</accession>
<evidence type="ECO:0000256" key="2">
    <source>
        <dbReference type="ARBA" id="ARBA00022475"/>
    </source>
</evidence>
<keyword evidence="4 6" id="KW-1133">Transmembrane helix</keyword>
<name>A0ABS2RDP3_9ACTN</name>
<keyword evidence="8" id="KW-1185">Reference proteome</keyword>
<feature type="transmembrane region" description="Helical" evidence="6">
    <location>
        <begin position="229"/>
        <end position="249"/>
    </location>
</feature>
<organism evidence="7 8">
    <name type="scientific">Microlunatus panaciterrae</name>
    <dbReference type="NCBI Taxonomy" id="400768"/>
    <lineage>
        <taxon>Bacteria</taxon>
        <taxon>Bacillati</taxon>
        <taxon>Actinomycetota</taxon>
        <taxon>Actinomycetes</taxon>
        <taxon>Propionibacteriales</taxon>
        <taxon>Propionibacteriaceae</taxon>
        <taxon>Microlunatus</taxon>
    </lineage>
</organism>
<feature type="transmembrane region" description="Helical" evidence="6">
    <location>
        <begin position="199"/>
        <end position="217"/>
    </location>
</feature>
<comment type="caution">
    <text evidence="7">The sequence shown here is derived from an EMBL/GenBank/DDBJ whole genome shotgun (WGS) entry which is preliminary data.</text>
</comment>
<keyword evidence="3 6" id="KW-0812">Transmembrane</keyword>
<dbReference type="InterPro" id="IPR017039">
    <property type="entry name" value="Virul_fac_BrkB"/>
</dbReference>
<feature type="transmembrane region" description="Helical" evidence="6">
    <location>
        <begin position="143"/>
        <end position="166"/>
    </location>
</feature>
<feature type="transmembrane region" description="Helical" evidence="6">
    <location>
        <begin position="261"/>
        <end position="285"/>
    </location>
</feature>
<keyword evidence="2" id="KW-1003">Cell membrane</keyword>